<sequence>MQRLFALASPQGEAHAQVQGLELSACLLRCLRPREDPFAGSEGGDDADEACQEVFAAVALGRTCAGARRFVARATADAVDRALRRYGREIATDVVDGRGHRALAMRRLRAAVVARVAGAARLVTEDVGRALVGVLGDDACSPVCSPCQLAAARCCLSCARAGRPVDGAAILRKGLLLDLLRRNFYLGDGGALAFGSLAPYDARTVEPREAIVDAVALGRDALVAGADVPADALAEYVHAMALTPCPRSARCSRRGRPCGGATLTTSARDAGSPKGGFDAVAPDTAREVDAKVHALRALATVAEADGDGAVAVARELVAQGAANARSPAPRLVILDWDRDVEGADRPAARRLDAALSAVGDPWRCAVVLSATAALPGAAGELVGGMGGEVLPAVNALCCCCEEHVLKGDADAALRSGAGDALADALHDAATPPACVVRLLDAFGRLAAPVARLEADLVPRVLLKRVVLTIRDKLLAAPPPDVARALCRALRDLAKADASGDALPFYLCTKWSCLAAVLVRSLSFVLDEALEALCAIAAVHPGAAQESEIPNVHPGDDPLLPSDGFAALGDLLEDRTPLLGDFGHLGFDDVDRQHECLRHLRENGDVVEARDVAAHLLGARLFRRAEDAEATRILAALARGPAAPRACVALVVSQRRCTRLVAVALLIKLAEDPAGVDAVAEAVCGETLESYVKSDLRGRNLRPDQVEKFSKTLRSALTCSKILQSKIVALYEDAKARRHKLDMREKRAEPSPADIAAAEARANRAAAELLEQLDEEATPSKKKKKKKKKKKGQRDVAEAVAAEDAPAAPADDKAEDGKAAAAAPPPDDDDDDDDDAATRRARSRPSRPGRAEPAPETPPKPPASAATDECPLCLERRRDTALVPCGHVVSRRGVRGGLRRRRGDPCPVCRGPS</sequence>
<feature type="compositionally biased region" description="Acidic residues" evidence="2">
    <location>
        <begin position="825"/>
        <end position="834"/>
    </location>
</feature>
<accession>A0ABR1FLR9</accession>
<dbReference type="PROSITE" id="PS50089">
    <property type="entry name" value="ZF_RING_2"/>
    <property type="match status" value="1"/>
</dbReference>
<dbReference type="InterPro" id="IPR016024">
    <property type="entry name" value="ARM-type_fold"/>
</dbReference>
<dbReference type="InterPro" id="IPR001841">
    <property type="entry name" value="Znf_RING"/>
</dbReference>
<dbReference type="SUPFAM" id="SSF57850">
    <property type="entry name" value="RING/U-box"/>
    <property type="match status" value="1"/>
</dbReference>
<evidence type="ECO:0000256" key="2">
    <source>
        <dbReference type="SAM" id="MobiDB-lite"/>
    </source>
</evidence>
<keyword evidence="1" id="KW-0479">Metal-binding</keyword>
<evidence type="ECO:0000259" key="3">
    <source>
        <dbReference type="PROSITE" id="PS50089"/>
    </source>
</evidence>
<protein>
    <submittedName>
        <fullName evidence="4">Voltage-gated potassium channel</fullName>
    </submittedName>
</protein>
<dbReference type="Proteomes" id="UP001363151">
    <property type="component" value="Unassembled WGS sequence"/>
</dbReference>
<feature type="domain" description="RING-type" evidence="3">
    <location>
        <begin position="869"/>
        <end position="909"/>
    </location>
</feature>
<organism evidence="4 5">
    <name type="scientific">Aureococcus anophagefferens</name>
    <name type="common">Harmful bloom alga</name>
    <dbReference type="NCBI Taxonomy" id="44056"/>
    <lineage>
        <taxon>Eukaryota</taxon>
        <taxon>Sar</taxon>
        <taxon>Stramenopiles</taxon>
        <taxon>Ochrophyta</taxon>
        <taxon>Pelagophyceae</taxon>
        <taxon>Pelagomonadales</taxon>
        <taxon>Pelagomonadaceae</taxon>
        <taxon>Aureococcus</taxon>
    </lineage>
</organism>
<feature type="compositionally biased region" description="Low complexity" evidence="2">
    <location>
        <begin position="797"/>
        <end position="808"/>
    </location>
</feature>
<feature type="region of interest" description="Disordered" evidence="2">
    <location>
        <begin position="893"/>
        <end position="912"/>
    </location>
</feature>
<keyword evidence="5" id="KW-1185">Reference proteome</keyword>
<proteinExistence type="predicted"/>
<dbReference type="GO" id="GO:0034220">
    <property type="term" value="P:monoatomic ion transmembrane transport"/>
    <property type="evidence" value="ECO:0007669"/>
    <property type="project" value="UniProtKB-KW"/>
</dbReference>
<keyword evidence="4" id="KW-0407">Ion channel</keyword>
<dbReference type="SUPFAM" id="SSF48371">
    <property type="entry name" value="ARM repeat"/>
    <property type="match status" value="1"/>
</dbReference>
<feature type="compositionally biased region" description="Basic residues" evidence="2">
    <location>
        <begin position="779"/>
        <end position="791"/>
    </location>
</feature>
<dbReference type="Gene3D" id="3.30.40.10">
    <property type="entry name" value="Zinc/RING finger domain, C3HC4 (zinc finger)"/>
    <property type="match status" value="1"/>
</dbReference>
<evidence type="ECO:0000313" key="5">
    <source>
        <dbReference type="Proteomes" id="UP001363151"/>
    </source>
</evidence>
<feature type="region of interest" description="Disordered" evidence="2">
    <location>
        <begin position="770"/>
        <end position="868"/>
    </location>
</feature>
<keyword evidence="1" id="KW-0863">Zinc-finger</keyword>
<reference evidence="4 5" key="1">
    <citation type="submission" date="2024-03" db="EMBL/GenBank/DDBJ databases">
        <title>Aureococcus anophagefferens CCMP1851 and Kratosvirus quantuckense: Draft genome of a second virus-susceptible host strain in the model system.</title>
        <authorList>
            <person name="Chase E."/>
            <person name="Truchon A.R."/>
            <person name="Schepens W."/>
            <person name="Wilhelm S.W."/>
        </authorList>
    </citation>
    <scope>NUCLEOTIDE SEQUENCE [LARGE SCALE GENOMIC DNA]</scope>
    <source>
        <strain evidence="4 5">CCMP1851</strain>
    </source>
</reference>
<comment type="caution">
    <text evidence="4">The sequence shown here is derived from an EMBL/GenBank/DDBJ whole genome shotgun (WGS) entry which is preliminary data.</text>
</comment>
<name>A0ABR1FLR9_AURAN</name>
<dbReference type="InterPro" id="IPR013083">
    <property type="entry name" value="Znf_RING/FYVE/PHD"/>
</dbReference>
<keyword evidence="4" id="KW-0813">Transport</keyword>
<gene>
    <name evidence="4" type="ORF">SO694_000392134</name>
</gene>
<evidence type="ECO:0000313" key="4">
    <source>
        <dbReference type="EMBL" id="KAK7233117.1"/>
    </source>
</evidence>
<keyword evidence="4" id="KW-0406">Ion transport</keyword>
<evidence type="ECO:0000256" key="1">
    <source>
        <dbReference type="PROSITE-ProRule" id="PRU00175"/>
    </source>
</evidence>
<dbReference type="EMBL" id="JBBJCI010000364">
    <property type="protein sequence ID" value="KAK7233117.1"/>
    <property type="molecule type" value="Genomic_DNA"/>
</dbReference>
<keyword evidence="1" id="KW-0862">Zinc</keyword>